<dbReference type="AntiFam" id="ANF00202">
    <property type="entry name" value="Shadow ORF (opposite gacS)"/>
</dbReference>
<organism evidence="1">
    <name type="scientific">bioreactor metagenome</name>
    <dbReference type="NCBI Taxonomy" id="1076179"/>
    <lineage>
        <taxon>unclassified sequences</taxon>
        <taxon>metagenomes</taxon>
        <taxon>ecological metagenomes</taxon>
    </lineage>
</organism>
<dbReference type="EMBL" id="VSSQ01119126">
    <property type="protein sequence ID" value="MPN52738.1"/>
    <property type="molecule type" value="Genomic_DNA"/>
</dbReference>
<evidence type="ECO:0000313" key="1">
    <source>
        <dbReference type="EMBL" id="MPN52738.1"/>
    </source>
</evidence>
<gene>
    <name evidence="1" type="ORF">SDC9_200400</name>
</gene>
<reference evidence="1" key="1">
    <citation type="submission" date="2019-08" db="EMBL/GenBank/DDBJ databases">
        <authorList>
            <person name="Kucharzyk K."/>
            <person name="Murdoch R.W."/>
            <person name="Higgins S."/>
            <person name="Loffler F."/>
        </authorList>
    </citation>
    <scope>NUCLEOTIDE SEQUENCE</scope>
</reference>
<name>A0A645IN48_9ZZZZ</name>
<protein>
    <submittedName>
        <fullName evidence="1">Uncharacterized protein</fullName>
    </submittedName>
</protein>
<dbReference type="AlphaFoldDB" id="A0A645IN48"/>
<comment type="caution">
    <text evidence="1">The sequence shown here is derived from an EMBL/GenBank/DDBJ whole genome shotgun (WGS) entry which is preliminary data.</text>
</comment>
<proteinExistence type="predicted"/>
<sequence>MENGLLFLLLRDCGRQGDFALPGEFDGVADQIDQHLPQAAGVAPDKARNVRRQVA</sequence>
<accession>A0A645IN48</accession>